<dbReference type="Gene3D" id="3.40.50.1820">
    <property type="entry name" value="alpha/beta hydrolase"/>
    <property type="match status" value="1"/>
</dbReference>
<dbReference type="EC" id="3.1.2.21" evidence="3"/>
<evidence type="ECO:0000313" key="4">
    <source>
        <dbReference type="Proteomes" id="UP000541535"/>
    </source>
</evidence>
<dbReference type="GO" id="GO:0008610">
    <property type="term" value="P:lipid biosynthetic process"/>
    <property type="evidence" value="ECO:0007669"/>
    <property type="project" value="TreeGrafter"/>
</dbReference>
<keyword evidence="3" id="KW-0378">Hydrolase</keyword>
<protein>
    <submittedName>
        <fullName evidence="3">Medium-chain acyl-[acyl-carrier-protein] hydrolase</fullName>
        <ecNumber evidence="3">3.1.2.21</ecNumber>
    </submittedName>
</protein>
<proteinExistence type="inferred from homology"/>
<dbReference type="GO" id="GO:0016297">
    <property type="term" value="F:fatty acyl-[ACP] hydrolase activity"/>
    <property type="evidence" value="ECO:0007669"/>
    <property type="project" value="UniProtKB-EC"/>
</dbReference>
<dbReference type="AlphaFoldDB" id="A0A7W5BEP6"/>
<dbReference type="RefSeq" id="WP_183443504.1">
    <property type="nucleotide sequence ID" value="NZ_JACHXD010000020.1"/>
</dbReference>
<feature type="domain" description="Thioesterase" evidence="2">
    <location>
        <begin position="2"/>
        <end position="214"/>
    </location>
</feature>
<sequence length="239" mass="26734">MRLLCFPHAGAGPSQFRSWLAAGPDRLQITPVALPGREARYKDAAPRRLDALLHDVSRHIEPLLDQPFAMMGHSMGALLAFELARLLRRAGRRQPERLFVSAFRAPHLGGRWPPLHALPAPLLKAELLRLDGTPPGVLVQPDLMDTLLPVLRSDLEIAEHYRYQPEPPLACPITCLGGIADERISRPELRGWQQHTTAEFRLRLFPGGHFYLYKTPVLVQHAICADLGLSTLRPNEAMN</sequence>
<dbReference type="SUPFAM" id="SSF53474">
    <property type="entry name" value="alpha/beta-Hydrolases"/>
    <property type="match status" value="1"/>
</dbReference>
<dbReference type="Pfam" id="PF00975">
    <property type="entry name" value="Thioesterase"/>
    <property type="match status" value="1"/>
</dbReference>
<organism evidence="3 4">
    <name type="scientific">Pseudoduganella violacea</name>
    <dbReference type="NCBI Taxonomy" id="1715466"/>
    <lineage>
        <taxon>Bacteria</taxon>
        <taxon>Pseudomonadati</taxon>
        <taxon>Pseudomonadota</taxon>
        <taxon>Betaproteobacteria</taxon>
        <taxon>Burkholderiales</taxon>
        <taxon>Oxalobacteraceae</taxon>
        <taxon>Telluria group</taxon>
        <taxon>Pseudoduganella</taxon>
    </lineage>
</organism>
<accession>A0A7W5BEP6</accession>
<evidence type="ECO:0000313" key="3">
    <source>
        <dbReference type="EMBL" id="MBB3121812.1"/>
    </source>
</evidence>
<dbReference type="InterPro" id="IPR029058">
    <property type="entry name" value="AB_hydrolase_fold"/>
</dbReference>
<dbReference type="PANTHER" id="PTHR11487">
    <property type="entry name" value="THIOESTERASE"/>
    <property type="match status" value="1"/>
</dbReference>
<keyword evidence="4" id="KW-1185">Reference proteome</keyword>
<dbReference type="Proteomes" id="UP000541535">
    <property type="component" value="Unassembled WGS sequence"/>
</dbReference>
<comment type="similarity">
    <text evidence="1">Belongs to the thioesterase family.</text>
</comment>
<dbReference type="InterPro" id="IPR001031">
    <property type="entry name" value="Thioesterase"/>
</dbReference>
<evidence type="ECO:0000256" key="1">
    <source>
        <dbReference type="ARBA" id="ARBA00007169"/>
    </source>
</evidence>
<dbReference type="PANTHER" id="PTHR11487:SF0">
    <property type="entry name" value="S-ACYL FATTY ACID SYNTHASE THIOESTERASE, MEDIUM CHAIN"/>
    <property type="match status" value="1"/>
</dbReference>
<reference evidence="3 4" key="1">
    <citation type="submission" date="2020-08" db="EMBL/GenBank/DDBJ databases">
        <title>Genomic Encyclopedia of Type Strains, Phase III (KMG-III): the genomes of soil and plant-associated and newly described type strains.</title>
        <authorList>
            <person name="Whitman W."/>
        </authorList>
    </citation>
    <scope>NUCLEOTIDE SEQUENCE [LARGE SCALE GENOMIC DNA]</scope>
    <source>
        <strain evidence="3 4">CECT 8897</strain>
    </source>
</reference>
<dbReference type="InterPro" id="IPR012223">
    <property type="entry name" value="TEII"/>
</dbReference>
<comment type="caution">
    <text evidence="3">The sequence shown here is derived from an EMBL/GenBank/DDBJ whole genome shotgun (WGS) entry which is preliminary data.</text>
</comment>
<dbReference type="EMBL" id="JACHXD010000020">
    <property type="protein sequence ID" value="MBB3121812.1"/>
    <property type="molecule type" value="Genomic_DNA"/>
</dbReference>
<gene>
    <name evidence="3" type="ORF">FHS03_004904</name>
</gene>
<name>A0A7W5BEP6_9BURK</name>
<evidence type="ECO:0000259" key="2">
    <source>
        <dbReference type="Pfam" id="PF00975"/>
    </source>
</evidence>